<dbReference type="GO" id="GO:0005737">
    <property type="term" value="C:cytoplasm"/>
    <property type="evidence" value="ECO:0007669"/>
    <property type="project" value="TreeGrafter"/>
</dbReference>
<dbReference type="RefSeq" id="WP_133363436.1">
    <property type="nucleotide sequence ID" value="NZ_CP037940.1"/>
</dbReference>
<evidence type="ECO:0000256" key="6">
    <source>
        <dbReference type="ARBA" id="ARBA00022679"/>
    </source>
</evidence>
<dbReference type="GO" id="GO:0005980">
    <property type="term" value="P:glycogen catabolic process"/>
    <property type="evidence" value="ECO:0007669"/>
    <property type="project" value="TreeGrafter"/>
</dbReference>
<keyword evidence="5 11" id="KW-0328">Glycosyltransferase</keyword>
<dbReference type="KEGG" id="wei:EQG49_07735"/>
<dbReference type="EC" id="2.4.1.1" evidence="11"/>
<dbReference type="PANTHER" id="PTHR11468:SF3">
    <property type="entry name" value="GLYCOGEN PHOSPHORYLASE, LIVER FORM"/>
    <property type="match status" value="1"/>
</dbReference>
<comment type="cofactor">
    <cofactor evidence="2 11">
        <name>pyridoxal 5'-phosphate</name>
        <dbReference type="ChEBI" id="CHEBI:597326"/>
    </cofactor>
</comment>
<dbReference type="Pfam" id="PF00343">
    <property type="entry name" value="Phosphorylase"/>
    <property type="match status" value="1"/>
</dbReference>
<name>A0A4P6YU98_9LACO</name>
<keyword evidence="6 11" id="KW-0808">Transferase</keyword>
<sequence>MANTVTKKQFIEDYQNEIQSLFAEDVNKASVANQYHALAQLVKRYSNRQWTSSIKKYDIDKQKQVYYFSIEFLPGRYLKPNLLNMNFLEMVREGLQDLGLDLDVIAEQEPDQGLGNGGLGRLASDFMDSMPSIGLAAHGNGIRYRYGLFRQVFVDGYQSELPDDWLRNGNDWEIRREDHAVVVRFGGNVYLQQTESGHMEPVYENSEDILAVPYDNAMIGAGELETNNLRLWSAELPHSVDNEYVTPEVRSRVKAICRDLYPDDSTYDGRILRLRQEYFFSSAGIQSIVRHFLDHHDDITELPKYVAVHINDTHPTLVIPELMRILVDDMGIDWEKAWDITTHTMTYTNHTLLAEALETWPIDAIKTEIPRIYQIIDEINRRFFMEMQGKFDDNLITSIAPIGDGSIRMAYLAVIGSSSVNGVAPLHSDLLQKDVLKGLYAISPEKFNNKTNGIALRRYVHEANEPLAKLIDSKLGKVWRDQPMAIDGLTAYADDDQFLQELAKVKQANKRAFAKFIDDKLDIQINTDAIFDVQIKRLHAYKRQVLHLFYIITEYHRIKANPKADFTPRVHIFGAKAAPSYYYAKSVIKVINEVANMINNDPEVGDKLKVVFIPNYSVSIAEKIIPAADISEQISTAGKEASGTSNMKLMANGALLAATLDGANIDIIKAAGRENEYVFGLTTAEVYKYYENNDYSAQAEYDRNPELQRVLNSLIDGSIPNIQSEGWDIHDSMLRDNDQYFVLADYADYVKTQDQISHDYLDKKAWTKKSLANIAASGAFSSDYTVARYADEIWHAPYAKDLQLLDK</sequence>
<dbReference type="FunFam" id="3.40.50.2000:FF:000003">
    <property type="entry name" value="Alpha-1,4 glucan phosphorylase"/>
    <property type="match status" value="1"/>
</dbReference>
<evidence type="ECO:0000256" key="2">
    <source>
        <dbReference type="ARBA" id="ARBA00001933"/>
    </source>
</evidence>
<evidence type="ECO:0000256" key="5">
    <source>
        <dbReference type="ARBA" id="ARBA00022676"/>
    </source>
</evidence>
<dbReference type="Gene3D" id="3.40.50.2000">
    <property type="entry name" value="Glycogen Phosphorylase B"/>
    <property type="match status" value="2"/>
</dbReference>
<dbReference type="InterPro" id="IPR000811">
    <property type="entry name" value="Glyco_trans_35"/>
</dbReference>
<protein>
    <recommendedName>
        <fullName evidence="11">Alpha-1,4 glucan phosphorylase</fullName>
        <ecNumber evidence="11">2.4.1.1</ecNumber>
    </recommendedName>
</protein>
<accession>A0A4P6YU98</accession>
<dbReference type="CDD" id="cd04300">
    <property type="entry name" value="GT35_Glycogen_Phosphorylase"/>
    <property type="match status" value="1"/>
</dbReference>
<comment type="similarity">
    <text evidence="3 11">Belongs to the glycogen phosphorylase family.</text>
</comment>
<evidence type="ECO:0000256" key="9">
    <source>
        <dbReference type="ARBA" id="ARBA00025174"/>
    </source>
</evidence>
<evidence type="ECO:0000256" key="7">
    <source>
        <dbReference type="ARBA" id="ARBA00022898"/>
    </source>
</evidence>
<dbReference type="PIRSF" id="PIRSF000460">
    <property type="entry name" value="Pprylas_GlgP"/>
    <property type="match status" value="1"/>
</dbReference>
<evidence type="ECO:0000256" key="4">
    <source>
        <dbReference type="ARBA" id="ARBA00022533"/>
    </source>
</evidence>
<keyword evidence="7 10" id="KW-0663">Pyridoxal phosphate</keyword>
<dbReference type="GO" id="GO:0030170">
    <property type="term" value="F:pyridoxal phosphate binding"/>
    <property type="evidence" value="ECO:0007669"/>
    <property type="project" value="InterPro"/>
</dbReference>
<evidence type="ECO:0000313" key="12">
    <source>
        <dbReference type="EMBL" id="QBO36359.1"/>
    </source>
</evidence>
<evidence type="ECO:0000313" key="13">
    <source>
        <dbReference type="Proteomes" id="UP000292886"/>
    </source>
</evidence>
<proteinExistence type="inferred from homology"/>
<dbReference type="NCBIfam" id="TIGR02093">
    <property type="entry name" value="P_ylase"/>
    <property type="match status" value="1"/>
</dbReference>
<evidence type="ECO:0000256" key="8">
    <source>
        <dbReference type="ARBA" id="ARBA00023277"/>
    </source>
</evidence>
<dbReference type="Proteomes" id="UP000292886">
    <property type="component" value="Chromosome"/>
</dbReference>
<evidence type="ECO:0000256" key="3">
    <source>
        <dbReference type="ARBA" id="ARBA00006047"/>
    </source>
</evidence>
<comment type="function">
    <text evidence="11">Allosteric enzyme that catalyzes the rate-limiting step in glycogen catabolism, the phosphorolytic cleavage of glycogen to produce glucose-1-phosphate, and plays a central role in maintaining cellular and organismal glucose homeostasis.</text>
</comment>
<feature type="modified residue" description="N6-(pyridoxal phosphate)lysine" evidence="10">
    <location>
        <position position="648"/>
    </location>
</feature>
<comment type="catalytic activity">
    <reaction evidence="1 11">
        <text>[(1-&gt;4)-alpha-D-glucosyl](n) + phosphate = [(1-&gt;4)-alpha-D-glucosyl](n-1) + alpha-D-glucose 1-phosphate</text>
        <dbReference type="Rhea" id="RHEA:41732"/>
        <dbReference type="Rhea" id="RHEA-COMP:9584"/>
        <dbReference type="Rhea" id="RHEA-COMP:9586"/>
        <dbReference type="ChEBI" id="CHEBI:15444"/>
        <dbReference type="ChEBI" id="CHEBI:43474"/>
        <dbReference type="ChEBI" id="CHEBI:58601"/>
        <dbReference type="EC" id="2.4.1.1"/>
    </reaction>
</comment>
<evidence type="ECO:0000256" key="1">
    <source>
        <dbReference type="ARBA" id="ARBA00001275"/>
    </source>
</evidence>
<dbReference type="AlphaFoldDB" id="A0A4P6YU98"/>
<dbReference type="GO" id="GO:0008184">
    <property type="term" value="F:glycogen phosphorylase activity"/>
    <property type="evidence" value="ECO:0007669"/>
    <property type="project" value="InterPro"/>
</dbReference>
<organism evidence="12 13">
    <name type="scientific">Periweissella cryptocerci</name>
    <dbReference type="NCBI Taxonomy" id="2506420"/>
    <lineage>
        <taxon>Bacteria</taxon>
        <taxon>Bacillati</taxon>
        <taxon>Bacillota</taxon>
        <taxon>Bacilli</taxon>
        <taxon>Lactobacillales</taxon>
        <taxon>Lactobacillaceae</taxon>
        <taxon>Periweissella</taxon>
    </lineage>
</organism>
<keyword evidence="8 11" id="KW-0119">Carbohydrate metabolism</keyword>
<dbReference type="PANTHER" id="PTHR11468">
    <property type="entry name" value="GLYCOGEN PHOSPHORYLASE"/>
    <property type="match status" value="1"/>
</dbReference>
<dbReference type="OrthoDB" id="9760804at2"/>
<keyword evidence="4" id="KW-0021">Allosteric enzyme</keyword>
<keyword evidence="13" id="KW-1185">Reference proteome</keyword>
<evidence type="ECO:0000256" key="10">
    <source>
        <dbReference type="PIRSR" id="PIRSR000460-1"/>
    </source>
</evidence>
<dbReference type="EMBL" id="CP037940">
    <property type="protein sequence ID" value="QBO36359.1"/>
    <property type="molecule type" value="Genomic_DNA"/>
</dbReference>
<evidence type="ECO:0000256" key="11">
    <source>
        <dbReference type="RuleBase" id="RU000587"/>
    </source>
</evidence>
<comment type="function">
    <text evidence="9">Phosphorylase is an important allosteric enzyme in carbohydrate metabolism. Enzymes from different sources differ in their regulatory mechanisms and in their natural substrates. However, all known phosphorylases share catalytic and structural properties.</text>
</comment>
<dbReference type="InterPro" id="IPR011833">
    <property type="entry name" value="Glycg_phsphrylas"/>
</dbReference>
<gene>
    <name evidence="12" type="ORF">EQG49_07735</name>
</gene>
<reference evidence="13" key="1">
    <citation type="submission" date="2019-03" db="EMBL/GenBank/DDBJ databases">
        <title>Weissella sp. 26KH-42 Genome sequencing.</title>
        <authorList>
            <person name="Heo J."/>
            <person name="Kim S.-J."/>
            <person name="Kim J.-S."/>
            <person name="Hong S.-B."/>
            <person name="Kwon S.-W."/>
        </authorList>
    </citation>
    <scope>NUCLEOTIDE SEQUENCE [LARGE SCALE GENOMIC DNA]</scope>
    <source>
        <strain evidence="13">26KH-42</strain>
    </source>
</reference>
<dbReference type="SUPFAM" id="SSF53756">
    <property type="entry name" value="UDP-Glycosyltransferase/glycogen phosphorylase"/>
    <property type="match status" value="1"/>
</dbReference>